<keyword evidence="1" id="KW-1133">Transmembrane helix</keyword>
<reference evidence="2 3" key="1">
    <citation type="submission" date="2020-10" db="EMBL/GenBank/DDBJ databases">
        <title>Sequencing the genomes of 1000 actinobacteria strains.</title>
        <authorList>
            <person name="Klenk H.-P."/>
        </authorList>
    </citation>
    <scope>NUCLEOTIDE SEQUENCE [LARGE SCALE GENOMIC DNA]</scope>
    <source>
        <strain evidence="2 3">DSM 46744</strain>
    </source>
</reference>
<keyword evidence="1" id="KW-0812">Transmembrane</keyword>
<name>A0ABR9JQ27_9ACTN</name>
<comment type="caution">
    <text evidence="2">The sequence shown here is derived from an EMBL/GenBank/DDBJ whole genome shotgun (WGS) entry which is preliminary data.</text>
</comment>
<proteinExistence type="predicted"/>
<protein>
    <submittedName>
        <fullName evidence="2">Uncharacterized protein</fullName>
    </submittedName>
</protein>
<evidence type="ECO:0000313" key="3">
    <source>
        <dbReference type="Proteomes" id="UP000627838"/>
    </source>
</evidence>
<evidence type="ECO:0000313" key="2">
    <source>
        <dbReference type="EMBL" id="MBE1532662.1"/>
    </source>
</evidence>
<keyword evidence="1" id="KW-0472">Membrane</keyword>
<organism evidence="2 3">
    <name type="scientific">Actinomadura algeriensis</name>
    <dbReference type="NCBI Taxonomy" id="1679523"/>
    <lineage>
        <taxon>Bacteria</taxon>
        <taxon>Bacillati</taxon>
        <taxon>Actinomycetota</taxon>
        <taxon>Actinomycetes</taxon>
        <taxon>Streptosporangiales</taxon>
        <taxon>Thermomonosporaceae</taxon>
        <taxon>Actinomadura</taxon>
    </lineage>
</organism>
<accession>A0ABR9JQ27</accession>
<gene>
    <name evidence="2" type="ORF">H4W34_002495</name>
</gene>
<evidence type="ECO:0000256" key="1">
    <source>
        <dbReference type="SAM" id="Phobius"/>
    </source>
</evidence>
<dbReference type="EMBL" id="JADBDZ010000001">
    <property type="protein sequence ID" value="MBE1532662.1"/>
    <property type="molecule type" value="Genomic_DNA"/>
</dbReference>
<feature type="transmembrane region" description="Helical" evidence="1">
    <location>
        <begin position="35"/>
        <end position="54"/>
    </location>
</feature>
<feature type="transmembrane region" description="Helical" evidence="1">
    <location>
        <begin position="60"/>
        <end position="78"/>
    </location>
</feature>
<sequence>MLARRFGYAVSPHPAASTTPAVLDQFVRPLKFRRGLLVFVLVFLVAIPVFTGLMSGSFTGFAAACAVAPVFCLIMYFGERGRRVPSGGLTWPEAFELRKVLDAQPWQVWPCRAEQVEPHVLGATVHVFLLAPDQSVAGVLKTRLQHHTWMSMTDGYGVLWFAGDLRFGGAIADPSDPARPTVSHASAVPRGAVAASGGDSVLVEELQRQAVGWVFGQL</sequence>
<keyword evidence="3" id="KW-1185">Reference proteome</keyword>
<dbReference type="Proteomes" id="UP000627838">
    <property type="component" value="Unassembled WGS sequence"/>
</dbReference>
<dbReference type="RefSeq" id="WP_192759324.1">
    <property type="nucleotide sequence ID" value="NZ_JADBDZ010000001.1"/>
</dbReference>